<evidence type="ECO:0000313" key="3">
    <source>
        <dbReference type="Proteomes" id="UP000887572"/>
    </source>
</evidence>
<sequence length="131" mass="12789">MQHFAKLPLVLLLLLLVSFVASVPLANEMEASADGLSERVKRGGYDSYGGGGGMGGGGGGILSSITGVGGGLGGGGGMGGGGMGGGSYGGGGTCSGGSNSCSPGWAERMAEEEWALNASKSSTRKKERKKE</sequence>
<evidence type="ECO:0000313" key="4">
    <source>
        <dbReference type="WBParaSite" id="Gr19_v10_g5596.t1"/>
    </source>
</evidence>
<keyword evidence="2" id="KW-0732">Signal</keyword>
<dbReference type="AlphaFoldDB" id="A0A914HXL0"/>
<dbReference type="Proteomes" id="UP000887572">
    <property type="component" value="Unplaced"/>
</dbReference>
<organism evidence="3 4">
    <name type="scientific">Globodera rostochiensis</name>
    <name type="common">Golden nematode worm</name>
    <name type="synonym">Heterodera rostochiensis</name>
    <dbReference type="NCBI Taxonomy" id="31243"/>
    <lineage>
        <taxon>Eukaryota</taxon>
        <taxon>Metazoa</taxon>
        <taxon>Ecdysozoa</taxon>
        <taxon>Nematoda</taxon>
        <taxon>Chromadorea</taxon>
        <taxon>Rhabditida</taxon>
        <taxon>Tylenchina</taxon>
        <taxon>Tylenchomorpha</taxon>
        <taxon>Tylenchoidea</taxon>
        <taxon>Heteroderidae</taxon>
        <taxon>Heteroderinae</taxon>
        <taxon>Globodera</taxon>
    </lineage>
</organism>
<proteinExistence type="predicted"/>
<protein>
    <submittedName>
        <fullName evidence="4">Glycine-rich protein</fullName>
    </submittedName>
</protein>
<evidence type="ECO:0000256" key="2">
    <source>
        <dbReference type="SAM" id="SignalP"/>
    </source>
</evidence>
<keyword evidence="3" id="KW-1185">Reference proteome</keyword>
<reference evidence="4" key="1">
    <citation type="submission" date="2022-11" db="UniProtKB">
        <authorList>
            <consortium name="WormBaseParasite"/>
        </authorList>
    </citation>
    <scope>IDENTIFICATION</scope>
</reference>
<dbReference type="WBParaSite" id="Gr19_v10_g5596.t1">
    <property type="protein sequence ID" value="Gr19_v10_g5596.t1"/>
    <property type="gene ID" value="Gr19_v10_g5596"/>
</dbReference>
<feature type="compositionally biased region" description="Basic residues" evidence="1">
    <location>
        <begin position="122"/>
        <end position="131"/>
    </location>
</feature>
<feature type="signal peptide" evidence="2">
    <location>
        <begin position="1"/>
        <end position="22"/>
    </location>
</feature>
<accession>A0A914HXL0</accession>
<feature type="region of interest" description="Disordered" evidence="1">
    <location>
        <begin position="112"/>
        <end position="131"/>
    </location>
</feature>
<evidence type="ECO:0000256" key="1">
    <source>
        <dbReference type="SAM" id="MobiDB-lite"/>
    </source>
</evidence>
<name>A0A914HXL0_GLORO</name>
<feature type="chain" id="PRO_5037978127" evidence="2">
    <location>
        <begin position="23"/>
        <end position="131"/>
    </location>
</feature>